<evidence type="ECO:0000313" key="3">
    <source>
        <dbReference type="Proteomes" id="UP000182227"/>
    </source>
</evidence>
<dbReference type="EMBL" id="CTEF01000001">
    <property type="protein sequence ID" value="CQD07953.1"/>
    <property type="molecule type" value="Genomic_DNA"/>
</dbReference>
<sequence length="333" mass="35736">MGASSGRGTSRPVPLRWTPAGSCRPVTRATREHAISRTRPWVVSRTDHSTPDAGGPGINRQCAVRRAARVSWLARHSKGVALMSWPNVPAPEESTAPTVSSMAEQLRPHVRDVQVIPAVALPHWLPGLGAPTGWKLAPVDLGPQQPARVLVLPAADGTSFWDGCEVLNLFRFSGTAPDNVVRDSADRTLQDLGVVAPFTHRITMPPGLGIVATRSRGIATIGQQRLWVQVTNFMVTTSGDGALIEHTILVPARSRTRLAADIRQLGDGVRLALLTSVRDAAKPLAVDSYSSAVTLLARTWPAMLRLLDPADEVRPASSRTQTRMTGPSPCPCQ</sequence>
<feature type="region of interest" description="Disordered" evidence="1">
    <location>
        <begin position="311"/>
        <end position="333"/>
    </location>
</feature>
<accession>A0A0U1D665</accession>
<feature type="region of interest" description="Disordered" evidence="1">
    <location>
        <begin position="1"/>
        <end position="31"/>
    </location>
</feature>
<proteinExistence type="predicted"/>
<evidence type="ECO:0000313" key="2">
    <source>
        <dbReference type="EMBL" id="CQD07953.1"/>
    </source>
</evidence>
<dbReference type="Proteomes" id="UP000182227">
    <property type="component" value="Unassembled WGS sequence"/>
</dbReference>
<gene>
    <name evidence="2" type="ORF">BN970_01532</name>
</gene>
<evidence type="ECO:0000256" key="1">
    <source>
        <dbReference type="SAM" id="MobiDB-lite"/>
    </source>
</evidence>
<dbReference type="AlphaFoldDB" id="A0A0U1D665"/>
<name>A0A0U1D665_9MYCO</name>
<reference evidence="2 3" key="1">
    <citation type="submission" date="2015-03" db="EMBL/GenBank/DDBJ databases">
        <authorList>
            <person name="Murphy D."/>
        </authorList>
    </citation>
    <scope>NUCLEOTIDE SEQUENCE [LARGE SCALE GENOMIC DNA]</scope>
    <source>
        <strain evidence="2 3">D16</strain>
    </source>
</reference>
<organism evidence="2 3">
    <name type="scientific">Mycolicibacterium conceptionense</name>
    <dbReference type="NCBI Taxonomy" id="451644"/>
    <lineage>
        <taxon>Bacteria</taxon>
        <taxon>Bacillati</taxon>
        <taxon>Actinomycetota</taxon>
        <taxon>Actinomycetes</taxon>
        <taxon>Mycobacteriales</taxon>
        <taxon>Mycobacteriaceae</taxon>
        <taxon>Mycolicibacterium</taxon>
    </lineage>
</organism>
<protein>
    <submittedName>
        <fullName evidence="2">Uncharacterized protein</fullName>
    </submittedName>
</protein>